<feature type="repeat" description="RCC1" evidence="3">
    <location>
        <begin position="205"/>
        <end position="269"/>
    </location>
</feature>
<gene>
    <name evidence="5" type="ORF">MICPUN_96161</name>
</gene>
<dbReference type="EMBL" id="CP001574">
    <property type="protein sequence ID" value="ACO68288.1"/>
    <property type="molecule type" value="Genomic_DNA"/>
</dbReference>
<dbReference type="PROSITE" id="PS00625">
    <property type="entry name" value="RCC1_1"/>
    <property type="match status" value="1"/>
</dbReference>
<dbReference type="Pfam" id="PF25390">
    <property type="entry name" value="WD40_RLD"/>
    <property type="match status" value="1"/>
</dbReference>
<evidence type="ECO:0000313" key="5">
    <source>
        <dbReference type="EMBL" id="ACO68288.1"/>
    </source>
</evidence>
<dbReference type="Proteomes" id="UP000002009">
    <property type="component" value="Chromosome 1"/>
</dbReference>
<protein>
    <recommendedName>
        <fullName evidence="4">RCC1-like domain-containing protein</fullName>
    </recommendedName>
</protein>
<dbReference type="PRINTS" id="PR00633">
    <property type="entry name" value="RCCNDNSATION"/>
</dbReference>
<feature type="repeat" description="RCC1" evidence="3">
    <location>
        <begin position="147"/>
        <end position="204"/>
    </location>
</feature>
<dbReference type="GeneID" id="8249965"/>
<dbReference type="eggNOG" id="KOG1426">
    <property type="taxonomic scope" value="Eukaryota"/>
</dbReference>
<dbReference type="InterPro" id="IPR058923">
    <property type="entry name" value="RCC1-like_dom"/>
</dbReference>
<dbReference type="AlphaFoldDB" id="C1FF28"/>
<evidence type="ECO:0000256" key="2">
    <source>
        <dbReference type="ARBA" id="ARBA00022737"/>
    </source>
</evidence>
<dbReference type="OrthoDB" id="61110at2759"/>
<dbReference type="InterPro" id="IPR051553">
    <property type="entry name" value="Ran_GTPase-activating"/>
</dbReference>
<sequence length="460" mass="47303">MNNFPQRDYADVSERSELVRQTSLAVANAQSPPGECFVFGTGDNGQLGMGEDVVELARPRLLDTIPGVNAASVIKICCGGMHTLAVCQGGLMYSWGVNDEGALGRVTRKGAADEESKPGLVTLPSNAGGVVDVSTGDSHVAVVTSTGAIVAWGCFRNSSGQWAFTAGEKICKTPTVVYSPDGSQGSYATNVASGTDHVLALTRRGDVYSWGCPEKGRLGRVNADLADDAEARGPEKTKPLVTPAKVPNITAVVTAVVAGDNHSFAICAGDDVVYAWGLNSYGQTGLPYDPANPGSTQTSYFPVAVPSLRGLGIASGDGGSTHTTMLTRDGKVYTFGRPAYGRLGQLGIDPRDDEPKPTPGLVHGLDGSKVKIVSVAAGGSGSNAAVTADGEAYVWGYGMEGNLGRGDDCDDAHVPERLVPTRAMAGKKIVAVSFGGQHTAALCVGGQNGDGSPGGKRART</sequence>
<dbReference type="PROSITE" id="PS00626">
    <property type="entry name" value="RCC1_2"/>
    <property type="match status" value="1"/>
</dbReference>
<keyword evidence="6" id="KW-1185">Reference proteome</keyword>
<feature type="repeat" description="RCC1" evidence="3">
    <location>
        <begin position="330"/>
        <end position="388"/>
    </location>
</feature>
<dbReference type="OMA" id="RPAKLTY"/>
<dbReference type="STRING" id="296587.C1FF28"/>
<keyword evidence="2" id="KW-0677">Repeat</keyword>
<dbReference type="PANTHER" id="PTHR45982:SF1">
    <property type="entry name" value="REGULATOR OF CHROMOSOME CONDENSATION"/>
    <property type="match status" value="1"/>
</dbReference>
<dbReference type="RefSeq" id="XP_002507030.1">
    <property type="nucleotide sequence ID" value="XM_002506984.1"/>
</dbReference>
<dbReference type="InterPro" id="IPR009091">
    <property type="entry name" value="RCC1/BLIP-II"/>
</dbReference>
<dbReference type="KEGG" id="mis:MICPUN_96161"/>
<name>C1FF28_MICCC</name>
<dbReference type="PROSITE" id="PS50012">
    <property type="entry name" value="RCC1_3"/>
    <property type="match status" value="7"/>
</dbReference>
<feature type="repeat" description="RCC1" evidence="3">
    <location>
        <begin position="390"/>
        <end position="445"/>
    </location>
</feature>
<organism evidence="5 6">
    <name type="scientific">Micromonas commoda (strain RCC299 / NOUM17 / CCMP2709)</name>
    <name type="common">Picoplanktonic green alga</name>
    <dbReference type="NCBI Taxonomy" id="296587"/>
    <lineage>
        <taxon>Eukaryota</taxon>
        <taxon>Viridiplantae</taxon>
        <taxon>Chlorophyta</taxon>
        <taxon>Mamiellophyceae</taxon>
        <taxon>Mamiellales</taxon>
        <taxon>Mamiellaceae</taxon>
        <taxon>Micromonas</taxon>
    </lineage>
</organism>
<accession>C1FF28</accession>
<evidence type="ECO:0000313" key="6">
    <source>
        <dbReference type="Proteomes" id="UP000002009"/>
    </source>
</evidence>
<dbReference type="GO" id="GO:0005085">
    <property type="term" value="F:guanyl-nucleotide exchange factor activity"/>
    <property type="evidence" value="ECO:0007669"/>
    <property type="project" value="TreeGrafter"/>
</dbReference>
<dbReference type="InterPro" id="IPR000408">
    <property type="entry name" value="Reg_chr_condens"/>
</dbReference>
<dbReference type="SUPFAM" id="SSF50985">
    <property type="entry name" value="RCC1/BLIP-II"/>
    <property type="match status" value="1"/>
</dbReference>
<feature type="domain" description="RCC1-like" evidence="4">
    <location>
        <begin position="36"/>
        <end position="441"/>
    </location>
</feature>
<dbReference type="GO" id="GO:0005737">
    <property type="term" value="C:cytoplasm"/>
    <property type="evidence" value="ECO:0007669"/>
    <property type="project" value="TreeGrafter"/>
</dbReference>
<reference evidence="5 6" key="1">
    <citation type="journal article" date="2009" name="Science">
        <title>Green evolution and dynamic adaptations revealed by genomes of the marine picoeukaryotes Micromonas.</title>
        <authorList>
            <person name="Worden A.Z."/>
            <person name="Lee J.H."/>
            <person name="Mock T."/>
            <person name="Rouze P."/>
            <person name="Simmons M.P."/>
            <person name="Aerts A.L."/>
            <person name="Allen A.E."/>
            <person name="Cuvelier M.L."/>
            <person name="Derelle E."/>
            <person name="Everett M.V."/>
            <person name="Foulon E."/>
            <person name="Grimwood J."/>
            <person name="Gundlach H."/>
            <person name="Henrissat B."/>
            <person name="Napoli C."/>
            <person name="McDonald S.M."/>
            <person name="Parker M.S."/>
            <person name="Rombauts S."/>
            <person name="Salamov A."/>
            <person name="Von Dassow P."/>
            <person name="Badger J.H."/>
            <person name="Coutinho P.M."/>
            <person name="Demir E."/>
            <person name="Dubchak I."/>
            <person name="Gentemann C."/>
            <person name="Eikrem W."/>
            <person name="Gready J.E."/>
            <person name="John U."/>
            <person name="Lanier W."/>
            <person name="Lindquist E.A."/>
            <person name="Lucas S."/>
            <person name="Mayer K.F."/>
            <person name="Moreau H."/>
            <person name="Not F."/>
            <person name="Otillar R."/>
            <person name="Panaud O."/>
            <person name="Pangilinan J."/>
            <person name="Paulsen I."/>
            <person name="Piegu B."/>
            <person name="Poliakov A."/>
            <person name="Robbens S."/>
            <person name="Schmutz J."/>
            <person name="Toulza E."/>
            <person name="Wyss T."/>
            <person name="Zelensky A."/>
            <person name="Zhou K."/>
            <person name="Armbrust E.V."/>
            <person name="Bhattacharya D."/>
            <person name="Goodenough U.W."/>
            <person name="Van de Peer Y."/>
            <person name="Grigoriev I.V."/>
        </authorList>
    </citation>
    <scope>NUCLEOTIDE SEQUENCE [LARGE SCALE GENOMIC DNA]</scope>
    <source>
        <strain evidence="6">RCC299 / NOUM17</strain>
    </source>
</reference>
<dbReference type="Gene3D" id="2.130.10.30">
    <property type="entry name" value="Regulator of chromosome condensation 1/beta-lactamase-inhibitor protein II"/>
    <property type="match status" value="1"/>
</dbReference>
<dbReference type="InParanoid" id="C1FF28"/>
<feature type="repeat" description="RCC1" evidence="3">
    <location>
        <begin position="271"/>
        <end position="329"/>
    </location>
</feature>
<keyword evidence="1" id="KW-0344">Guanine-nucleotide releasing factor</keyword>
<evidence type="ECO:0000259" key="4">
    <source>
        <dbReference type="Pfam" id="PF25390"/>
    </source>
</evidence>
<evidence type="ECO:0000256" key="1">
    <source>
        <dbReference type="ARBA" id="ARBA00022658"/>
    </source>
</evidence>
<feature type="repeat" description="RCC1" evidence="3">
    <location>
        <begin position="90"/>
        <end position="146"/>
    </location>
</feature>
<evidence type="ECO:0000256" key="3">
    <source>
        <dbReference type="PROSITE-ProRule" id="PRU00235"/>
    </source>
</evidence>
<proteinExistence type="predicted"/>
<feature type="repeat" description="RCC1" evidence="3">
    <location>
        <begin position="34"/>
        <end position="89"/>
    </location>
</feature>
<dbReference type="PANTHER" id="PTHR45982">
    <property type="entry name" value="REGULATOR OF CHROMOSOME CONDENSATION"/>
    <property type="match status" value="1"/>
</dbReference>